<keyword evidence="3 8" id="KW-0963">Cytoplasm</keyword>
<dbReference type="Gene3D" id="3.40.640.10">
    <property type="entry name" value="Type I PLP-dependent aspartate aminotransferase-like (Major domain)"/>
    <property type="match status" value="1"/>
</dbReference>
<evidence type="ECO:0000313" key="11">
    <source>
        <dbReference type="EMBL" id="OGZ30193.1"/>
    </source>
</evidence>
<dbReference type="Proteomes" id="UP000178428">
    <property type="component" value="Unassembled WGS sequence"/>
</dbReference>
<keyword evidence="6 8" id="KW-0808">Transferase</keyword>
<dbReference type="InterPro" id="IPR015422">
    <property type="entry name" value="PyrdxlP-dep_Trfase_small"/>
</dbReference>
<dbReference type="InterPro" id="IPR049943">
    <property type="entry name" value="Ser_HO-MeTrfase-like"/>
</dbReference>
<feature type="binding site" evidence="8">
    <location>
        <begin position="348"/>
        <end position="350"/>
    </location>
    <ligand>
        <name>(6S)-5,6,7,8-tetrahydrofolate</name>
        <dbReference type="ChEBI" id="CHEBI:57453"/>
    </ligand>
</feature>
<dbReference type="AlphaFoldDB" id="A0A1G2EWS4"/>
<dbReference type="InterPro" id="IPR019798">
    <property type="entry name" value="Ser_HO-MeTrfase_PLP_BS"/>
</dbReference>
<name>A0A1G2EWS4_9BACT</name>
<evidence type="ECO:0000256" key="7">
    <source>
        <dbReference type="ARBA" id="ARBA00022898"/>
    </source>
</evidence>
<proteinExistence type="inferred from homology"/>
<comment type="subcellular location">
    <subcellularLocation>
        <location evidence="8">Cytoplasm</location>
    </subcellularLocation>
</comment>
<dbReference type="CDD" id="cd00378">
    <property type="entry name" value="SHMT"/>
    <property type="match status" value="1"/>
</dbReference>
<dbReference type="SUPFAM" id="SSF53383">
    <property type="entry name" value="PLP-dependent transferases"/>
    <property type="match status" value="1"/>
</dbReference>
<keyword evidence="7 8" id="KW-0663">Pyridoxal phosphate</keyword>
<dbReference type="PROSITE" id="PS00096">
    <property type="entry name" value="SHMT"/>
    <property type="match status" value="1"/>
</dbReference>
<dbReference type="InterPro" id="IPR015421">
    <property type="entry name" value="PyrdxlP-dep_Trfase_major"/>
</dbReference>
<feature type="binding site" evidence="8">
    <location>
        <position position="116"/>
    </location>
    <ligand>
        <name>(6S)-5,6,7,8-tetrahydrofolate</name>
        <dbReference type="ChEBI" id="CHEBI:57453"/>
    </ligand>
</feature>
<evidence type="ECO:0000256" key="6">
    <source>
        <dbReference type="ARBA" id="ARBA00022679"/>
    </source>
</evidence>
<dbReference type="EMBL" id="MHMR01000026">
    <property type="protein sequence ID" value="OGZ30193.1"/>
    <property type="molecule type" value="Genomic_DNA"/>
</dbReference>
<dbReference type="GO" id="GO:0008168">
    <property type="term" value="F:methyltransferase activity"/>
    <property type="evidence" value="ECO:0007669"/>
    <property type="project" value="UniProtKB-KW"/>
</dbReference>
<dbReference type="STRING" id="1801725.A3J00_00805"/>
<dbReference type="GO" id="GO:0019264">
    <property type="term" value="P:glycine biosynthetic process from serine"/>
    <property type="evidence" value="ECO:0007669"/>
    <property type="project" value="UniProtKB-UniRule"/>
</dbReference>
<keyword evidence="4 8" id="KW-0554">One-carbon metabolism</keyword>
<dbReference type="InterPro" id="IPR001085">
    <property type="entry name" value="Ser_HO-MeTrfase"/>
</dbReference>
<dbReference type="PANTHER" id="PTHR11680:SF35">
    <property type="entry name" value="SERINE HYDROXYMETHYLTRANSFERASE 1"/>
    <property type="match status" value="1"/>
</dbReference>
<evidence type="ECO:0000313" key="12">
    <source>
        <dbReference type="Proteomes" id="UP000178428"/>
    </source>
</evidence>
<comment type="catalytic activity">
    <reaction evidence="8">
        <text>(6R)-5,10-methylene-5,6,7,8-tetrahydrofolate + glycine + H2O = (6S)-5,6,7,8-tetrahydrofolate + L-serine</text>
        <dbReference type="Rhea" id="RHEA:15481"/>
        <dbReference type="ChEBI" id="CHEBI:15377"/>
        <dbReference type="ChEBI" id="CHEBI:15636"/>
        <dbReference type="ChEBI" id="CHEBI:33384"/>
        <dbReference type="ChEBI" id="CHEBI:57305"/>
        <dbReference type="ChEBI" id="CHEBI:57453"/>
        <dbReference type="EC" id="2.1.2.1"/>
    </reaction>
</comment>
<organism evidence="11 12">
    <name type="scientific">Candidatus Niyogibacteria bacterium RIFCSPLOWO2_02_FULL_45_13</name>
    <dbReference type="NCBI Taxonomy" id="1801725"/>
    <lineage>
        <taxon>Bacteria</taxon>
        <taxon>Candidatus Niyogiibacteriota</taxon>
    </lineage>
</organism>
<evidence type="ECO:0000256" key="2">
    <source>
        <dbReference type="ARBA" id="ARBA00006376"/>
    </source>
</evidence>
<comment type="caution">
    <text evidence="11">The sequence shown here is derived from an EMBL/GenBank/DDBJ whole genome shotgun (WGS) entry which is preliminary data.</text>
</comment>
<dbReference type="InterPro" id="IPR015424">
    <property type="entry name" value="PyrdxlP-dep_Trfase"/>
</dbReference>
<protein>
    <recommendedName>
        <fullName evidence="8">Serine hydroxymethyltransferase</fullName>
        <shortName evidence="8">SHMT</shortName>
        <shortName evidence="8">Serine methylase</shortName>
        <ecNumber evidence="8">2.1.2.1</ecNumber>
    </recommendedName>
</protein>
<evidence type="ECO:0000259" key="10">
    <source>
        <dbReference type="Pfam" id="PF00464"/>
    </source>
</evidence>
<comment type="pathway">
    <text evidence="8">Amino-acid biosynthesis; glycine biosynthesis; glycine from L-serine: step 1/1.</text>
</comment>
<dbReference type="PANTHER" id="PTHR11680">
    <property type="entry name" value="SERINE HYDROXYMETHYLTRANSFERASE"/>
    <property type="match status" value="1"/>
</dbReference>
<evidence type="ECO:0000256" key="9">
    <source>
        <dbReference type="PIRSR" id="PIRSR000412-50"/>
    </source>
</evidence>
<dbReference type="FunFam" id="3.40.640.10:FF:000060">
    <property type="entry name" value="Serine hydroxymethyltransferase"/>
    <property type="match status" value="1"/>
</dbReference>
<feature type="modified residue" description="N6-(pyridoxal phosphate)lysine" evidence="8 9">
    <location>
        <position position="225"/>
    </location>
</feature>
<dbReference type="NCBIfam" id="NF000586">
    <property type="entry name" value="PRK00011.1"/>
    <property type="match status" value="1"/>
</dbReference>
<comment type="subunit">
    <text evidence="8">Homodimer.</text>
</comment>
<dbReference type="HAMAP" id="MF_00051">
    <property type="entry name" value="SHMT"/>
    <property type="match status" value="1"/>
</dbReference>
<comment type="caution">
    <text evidence="8">Lacks conserved residue(s) required for the propagation of feature annotation.</text>
</comment>
<feature type="site" description="Plays an important role in substrate specificity" evidence="8">
    <location>
        <position position="224"/>
    </location>
</feature>
<gene>
    <name evidence="8 11" type="primary">glyA</name>
    <name evidence="11" type="ORF">A3J00_00805</name>
</gene>
<dbReference type="GO" id="GO:0032259">
    <property type="term" value="P:methylation"/>
    <property type="evidence" value="ECO:0007669"/>
    <property type="project" value="UniProtKB-KW"/>
</dbReference>
<feature type="domain" description="Serine hydroxymethyltransferase-like" evidence="10">
    <location>
        <begin position="2"/>
        <end position="379"/>
    </location>
</feature>
<evidence type="ECO:0000256" key="4">
    <source>
        <dbReference type="ARBA" id="ARBA00022563"/>
    </source>
</evidence>
<reference evidence="11 12" key="1">
    <citation type="journal article" date="2016" name="Nat. Commun.">
        <title>Thousands of microbial genomes shed light on interconnected biogeochemical processes in an aquifer system.</title>
        <authorList>
            <person name="Anantharaman K."/>
            <person name="Brown C.T."/>
            <person name="Hug L.A."/>
            <person name="Sharon I."/>
            <person name="Castelle C.J."/>
            <person name="Probst A.J."/>
            <person name="Thomas B.C."/>
            <person name="Singh A."/>
            <person name="Wilkins M.J."/>
            <person name="Karaoz U."/>
            <person name="Brodie E.L."/>
            <person name="Williams K.H."/>
            <person name="Hubbard S.S."/>
            <person name="Banfield J.F."/>
        </authorList>
    </citation>
    <scope>NUCLEOTIDE SEQUENCE [LARGE SCALE GENOMIC DNA]</scope>
</reference>
<dbReference type="EC" id="2.1.2.1" evidence="8"/>
<accession>A0A1G2EWS4</accession>
<dbReference type="GO" id="GO:0030170">
    <property type="term" value="F:pyridoxal phosphate binding"/>
    <property type="evidence" value="ECO:0007669"/>
    <property type="project" value="UniProtKB-UniRule"/>
</dbReference>
<dbReference type="Pfam" id="PF00464">
    <property type="entry name" value="SHMT"/>
    <property type="match status" value="1"/>
</dbReference>
<comment type="pathway">
    <text evidence="8">One-carbon metabolism; tetrahydrofolate interconversion.</text>
</comment>
<dbReference type="GO" id="GO:0035999">
    <property type="term" value="P:tetrahydrofolate interconversion"/>
    <property type="evidence" value="ECO:0007669"/>
    <property type="project" value="UniProtKB-UniRule"/>
</dbReference>
<dbReference type="UniPathway" id="UPA00193"/>
<evidence type="ECO:0000256" key="8">
    <source>
        <dbReference type="HAMAP-Rule" id="MF_00051"/>
    </source>
</evidence>
<comment type="function">
    <text evidence="8">Catalyzes the reversible interconversion of serine and glycine with tetrahydrofolate (THF) serving as the one-carbon carrier. This reaction serves as the major source of one-carbon groups required for the biosynthesis of purines, thymidylate, methionine, and other important biomolecules. Also exhibits THF-independent aldolase activity toward beta-hydroxyamino acids, producing glycine and aldehydes, via a retro-aldol mechanism.</text>
</comment>
<dbReference type="GO" id="GO:0005737">
    <property type="term" value="C:cytoplasm"/>
    <property type="evidence" value="ECO:0007669"/>
    <property type="project" value="UniProtKB-SubCell"/>
</dbReference>
<evidence type="ECO:0000256" key="3">
    <source>
        <dbReference type="ARBA" id="ARBA00022490"/>
    </source>
</evidence>
<comment type="similarity">
    <text evidence="2 8">Belongs to the SHMT family.</text>
</comment>
<dbReference type="Gene3D" id="3.90.1150.10">
    <property type="entry name" value="Aspartate Aminotransferase, domain 1"/>
    <property type="match status" value="1"/>
</dbReference>
<feature type="binding site" evidence="8">
    <location>
        <begin position="120"/>
        <end position="122"/>
    </location>
    <ligand>
        <name>(6S)-5,6,7,8-tetrahydrofolate</name>
        <dbReference type="ChEBI" id="CHEBI:57453"/>
    </ligand>
</feature>
<evidence type="ECO:0000256" key="5">
    <source>
        <dbReference type="ARBA" id="ARBA00022605"/>
    </source>
</evidence>
<evidence type="ECO:0000256" key="1">
    <source>
        <dbReference type="ARBA" id="ARBA00001933"/>
    </source>
</evidence>
<dbReference type="UniPathway" id="UPA00288">
    <property type="reaction ID" value="UER01023"/>
</dbReference>
<sequence length="407" mass="45073">MTDKKMRALIKAEEHRQAGVINLIASENYASREVREATGSVLTNKYSEGYPGRRYYAGNEVVDEVERLTQERALKLFKLNPKKWGVNVQALSGVPANFFVYSALVPPGEKMAGQALDQGGHLSHGSKVSLTSKFWRWAHYTVDRKTEILDYGKLTLQMKKEKPKLIVAGYSAYSRELDFKKFRKIADSCGAILMVDMAHFAGLVAGGVYPSPFPYADVVTTTTHKTLRGPRGALIFFKKEYEDAINKAVFPGGQGGPHDHQTAAIAVALHEATQPSFKKYAHQIVKNAKVLAGELKKKGWRIVSGGTDNHLFLLDVWDKGIAGKDAEKLLESAGIIVNRNGIPYDSRSPFNPSGIRIGTPAVTTRGVKEKEMARIAEWVSGILKNNLDPKKVKNEVSRFVKKFPCPK</sequence>
<comment type="cofactor">
    <cofactor evidence="1 8 9">
        <name>pyridoxal 5'-phosphate</name>
        <dbReference type="ChEBI" id="CHEBI:597326"/>
    </cofactor>
</comment>
<keyword evidence="11" id="KW-0489">Methyltransferase</keyword>
<dbReference type="PIRSF" id="PIRSF000412">
    <property type="entry name" value="SHMT"/>
    <property type="match status" value="1"/>
</dbReference>
<dbReference type="GO" id="GO:0004372">
    <property type="term" value="F:glycine hydroxymethyltransferase activity"/>
    <property type="evidence" value="ECO:0007669"/>
    <property type="project" value="UniProtKB-UniRule"/>
</dbReference>
<keyword evidence="5 8" id="KW-0028">Amino-acid biosynthesis</keyword>
<dbReference type="InterPro" id="IPR039429">
    <property type="entry name" value="SHMT-like_dom"/>
</dbReference>